<dbReference type="NCBIfam" id="TIGR03696">
    <property type="entry name" value="Rhs_assc_core"/>
    <property type="match status" value="1"/>
</dbReference>
<reference evidence="3 4" key="1">
    <citation type="submission" date="2022-06" db="EMBL/GenBank/DDBJ databases">
        <title>Genomic Encyclopedia of Archaeal and Bacterial Type Strains, Phase II (KMG-II): from individual species to whole genera.</title>
        <authorList>
            <person name="Goeker M."/>
        </authorList>
    </citation>
    <scope>NUCLEOTIDE SEQUENCE [LARGE SCALE GENOMIC DNA]</scope>
    <source>
        <strain evidence="3 4">DSM 44255</strain>
    </source>
</reference>
<dbReference type="EMBL" id="JAMTCO010000004">
    <property type="protein sequence ID" value="MCP2269347.1"/>
    <property type="molecule type" value="Genomic_DNA"/>
</dbReference>
<dbReference type="Pfam" id="PF22322">
    <property type="entry name" value="DUF6973"/>
    <property type="match status" value="1"/>
</dbReference>
<dbReference type="Pfam" id="PF05593">
    <property type="entry name" value="RHS_repeat"/>
    <property type="match status" value="2"/>
</dbReference>
<dbReference type="NCBIfam" id="TIGR01643">
    <property type="entry name" value="YD_repeat_2x"/>
    <property type="match status" value="3"/>
</dbReference>
<feature type="domain" description="DUF6973" evidence="2">
    <location>
        <begin position="1935"/>
        <end position="2043"/>
    </location>
</feature>
<organism evidence="3 4">
    <name type="scientific">Actinokineospora diospyrosa</name>
    <dbReference type="NCBI Taxonomy" id="103728"/>
    <lineage>
        <taxon>Bacteria</taxon>
        <taxon>Bacillati</taxon>
        <taxon>Actinomycetota</taxon>
        <taxon>Actinomycetes</taxon>
        <taxon>Pseudonocardiales</taxon>
        <taxon>Pseudonocardiaceae</taxon>
        <taxon>Actinokineospora</taxon>
    </lineage>
</organism>
<keyword evidence="4" id="KW-1185">Reference proteome</keyword>
<name>A0ABT1I9S4_9PSEU</name>
<feature type="compositionally biased region" description="Low complexity" evidence="1">
    <location>
        <begin position="1616"/>
        <end position="1628"/>
    </location>
</feature>
<protein>
    <submittedName>
        <fullName evidence="3">RHS repeat-associated core domain-containing protein</fullName>
    </submittedName>
</protein>
<feature type="region of interest" description="Disordered" evidence="1">
    <location>
        <begin position="1616"/>
        <end position="1655"/>
    </location>
</feature>
<evidence type="ECO:0000313" key="4">
    <source>
        <dbReference type="Proteomes" id="UP001205185"/>
    </source>
</evidence>
<accession>A0ABT1I9S4</accession>
<evidence type="ECO:0000259" key="2">
    <source>
        <dbReference type="Pfam" id="PF22322"/>
    </source>
</evidence>
<evidence type="ECO:0000313" key="3">
    <source>
        <dbReference type="EMBL" id="MCP2269347.1"/>
    </source>
</evidence>
<feature type="compositionally biased region" description="Low complexity" evidence="1">
    <location>
        <begin position="58"/>
        <end position="81"/>
    </location>
</feature>
<sequence length="2080" mass="220241">MVERLSYDAVHFRRGRSVFAPLLVLILILSGLTAVAPPEAASAPSRLPKVAPGKVVPHTVHVPPPRAATAPTDTGPRAATAWPSAGSAEVLLGTDRQAGAAERGNAAERAARVPAVRRAGALPVTIASGAAERVRVEVADQAVARRAGVRGVLVGVRSAGAIDSATVSVDYSAFRYAGGADLGSRLTLVHLPECALTTPDVPTCQVQTPLAARNDSAAQTVSAAVPVRGTTVLAATASGSGANGDFTASSLAPAAAWGVSGNSGAFTWNYPVELPPTGAGPGAQPTVELSYNSATVDGRTWATNNQSSWIGQGWEYAPGYVERTYRQCAEDTALPQAQQTGDLCWAGQVVSMNLNGRSTSLVRNDADGTWRSAKDDGTRVELLTGVSNGARNGEHWRITTTDGTQYYFGRNDGPGRSTQDTTNSTWTTRVYGPRSGDPCYNASGFAQSHCAQAWRWNLDYVEDTHGNAALYYYTPESNHYGANNGTTGIGYTRGGTLARIDYGLRKTAGSVYGAVAPAQVVFDVAERCTPAGAITCAPAQFTAANAASWPDTPQDQQCLSGATCNVHSPTFWSTKRLTTITTKYNTGSGPVRVESHALTQTFPSIGDPELRLDQIVRTAYDAAGTGTSVPPVTFASQLLDNRVNGYNNQSAMAHWRLTTIGTGTGGRVQVSYLPTECTSTTVPTDLANNTKRCFPVYWTLPLNQNPTLDFFHIHPVSRVEVQDANGVSPTGRTDYTYVGTPAWHFDDNELVKPANRTYGQFRGYAQVETRTGNPGNLTDGVADQQTLTKTSYLRGMHGDTLPGNQQRTVSTTNSLGESIVDDNLFAGGELETQTYLGSGGARLTSTLTDRVKLATTATRARTGLPAVTADLTAVSRTRTITDLAAGGTRTTSSIHRYDSVGRKVSTTDTATGLPDECTTSSYADNTTSWIRDRVAEIQHSTATCPTTGPATAPSPVIGAQRVYYDGQTTLGALSGPGDSTRVDKATANSAGTLTFATTSTASFDASGRIVSEKDALNRETTTAYTPADGGIVAQIATTNPKSQVATVHFEPSRGKKARSIDVGGRATDAVYDSFGRLTAVWNPGRVKANGDAASATYAYLVRDDGPLAVTTKTLVDYGTGTNYVTSVTLYDGLGRARQSQADDVSNPAAVTNRVVSETFYDSHGWSVESHNRYLTTGAPGTTLVTVPDASVDDRTTTGFDGSGRAVNSVSHQGLTAKATTTVYGGDRVTTIAPTGGVTKAVLTDARGRNAEIREYTSAPTVTGNVVSGGTSRNSTFEYTALDKPLRTTDAAGTKWEYEYDFLGRQTGVIDPDAGHTTLNLDAAGQITSSTDGRGQVLSFDYDVLGRRTAQYSGVGVGRTTLASWVFDTATAGVGKLHSSTRYTGSGNYQIGVSGYNAVGLPTNNVVSVPAAETGLNGYHTTTYSYTTTGQMSGMTLPTNGGLPGEALSFVVDKYGNQTETRSGVWDYVSGSTYTAAGEAAQYQLSSGNNAGTLTFERDPRTHLVNHTNLSVQAATPLVDDLRYTHDPAGNVTKIVNARPANTRTQCFGYDSLNRLTNAWTATDDCAAQPSGATVGGPDPYWTSWAFNTTGLRTGQTKHGIGQADTTTSYTYPAATAARPHAATSTSTTGPGGSSATGYAHDNAGNTTTRTVAGGSHTLTWNEDSRLAQVQSPAGTTAYVYDADGKQLVRREPGKVTLYLPGQEWTRDTATGTITGTRYYTHNGAVVARRVGGASPAYLSSDQHGTTQVSVSAVGFAVTRREVDPYGNQIGAVQGGPWADNHGFLNMPTNAATGLVDIGARNYDPELGHFISVDPVFNPADPGSWSGYTYANGNPTTHSDPSGLFCDGCGTNTAAGSTVGCALSTGKVCKSEAEEKADWQRELAGRKKSRLEEIERTYHVPDEKTMKITWNPTINWLPGFNRDLTRSEKDMITNLSPRKQAIFFAIYEDAITMGRSWYGGKGDVDGVSDAYRHAYWTGYLTLEFGADWALEYTTAHERAPDPDSEMPEAMDLHNNAVGAKIARDNPGIRRDQLRELVDQSIRSGNMVVINDKGRLEYTGETSAPEPSRPYPGLYGGEYDGN</sequence>
<proteinExistence type="predicted"/>
<evidence type="ECO:0000256" key="1">
    <source>
        <dbReference type="SAM" id="MobiDB-lite"/>
    </source>
</evidence>
<dbReference type="Proteomes" id="UP001205185">
    <property type="component" value="Unassembled WGS sequence"/>
</dbReference>
<dbReference type="Gene3D" id="2.180.10.10">
    <property type="entry name" value="RHS repeat-associated core"/>
    <property type="match status" value="1"/>
</dbReference>
<comment type="caution">
    <text evidence="3">The sequence shown here is derived from an EMBL/GenBank/DDBJ whole genome shotgun (WGS) entry which is preliminary data.</text>
</comment>
<dbReference type="InterPro" id="IPR031325">
    <property type="entry name" value="RHS_repeat"/>
</dbReference>
<dbReference type="InterPro" id="IPR050708">
    <property type="entry name" value="T6SS_VgrG/RHS"/>
</dbReference>
<feature type="region of interest" description="Disordered" evidence="1">
    <location>
        <begin position="2055"/>
        <end position="2080"/>
    </location>
</feature>
<dbReference type="PANTHER" id="PTHR32305">
    <property type="match status" value="1"/>
</dbReference>
<feature type="region of interest" description="Disordered" evidence="1">
    <location>
        <begin position="58"/>
        <end position="83"/>
    </location>
</feature>
<dbReference type="InterPro" id="IPR054246">
    <property type="entry name" value="DUF6973"/>
</dbReference>
<gene>
    <name evidence="3" type="ORF">LV75_001835</name>
</gene>
<dbReference type="InterPro" id="IPR022385">
    <property type="entry name" value="Rhs_assc_core"/>
</dbReference>
<feature type="compositionally biased region" description="Polar residues" evidence="1">
    <location>
        <begin position="1643"/>
        <end position="1655"/>
    </location>
</feature>
<dbReference type="PANTHER" id="PTHR32305:SF17">
    <property type="entry name" value="TRNA NUCLEASE WAPA"/>
    <property type="match status" value="1"/>
</dbReference>
<dbReference type="InterPro" id="IPR006530">
    <property type="entry name" value="YD"/>
</dbReference>